<evidence type="ECO:0000256" key="8">
    <source>
        <dbReference type="SAM" id="MobiDB-lite"/>
    </source>
</evidence>
<sequence length="141" mass="15102">MLFSSLLALTALVASPVFAHFKLTNPPARGSDELTQDQGPCGGYNTPQTSRPDFKKDSKVSIRMADKTAEATVYLGTGGNPTSFPYQIGHQSFTKIGVYDMSVDFSKLPASVKTGSVATVQIILKGDHGTLYQCADVKVVR</sequence>
<evidence type="ECO:0000313" key="11">
    <source>
        <dbReference type="EMBL" id="OAJ38016.1"/>
    </source>
</evidence>
<dbReference type="VEuPathDB" id="FungiDB:BDEG_21985"/>
<keyword evidence="5" id="KW-0325">Glycoprotein</keyword>
<accession>A0A177WE01</accession>
<proteinExistence type="predicted"/>
<dbReference type="CDD" id="cd21176">
    <property type="entry name" value="LPMO_auxiliary-like"/>
    <property type="match status" value="1"/>
</dbReference>
<feature type="region of interest" description="Disordered" evidence="8">
    <location>
        <begin position="28"/>
        <end position="57"/>
    </location>
</feature>
<dbReference type="EMBL" id="DS022301">
    <property type="protein sequence ID" value="OAJ38016.1"/>
    <property type="molecule type" value="Genomic_DNA"/>
</dbReference>
<evidence type="ECO:0000256" key="4">
    <source>
        <dbReference type="ARBA" id="ARBA00023136"/>
    </source>
</evidence>
<keyword evidence="3 9" id="KW-0732">Signal</keyword>
<dbReference type="PANTHER" id="PTHR34992:SF1">
    <property type="entry name" value="COPPER ACQUISITION FACTOR BIM1-LIKE DOMAIN-CONTAINING PROTEIN"/>
    <property type="match status" value="1"/>
</dbReference>
<keyword evidence="2" id="KW-1003">Cell membrane</keyword>
<reference evidence="11 12" key="2">
    <citation type="submission" date="2016-05" db="EMBL/GenBank/DDBJ databases">
        <title>Lineage-specific infection strategies underlie the spectrum of fungal disease in amphibians.</title>
        <authorList>
            <person name="Cuomo C.A."/>
            <person name="Farrer R.A."/>
            <person name="James T."/>
            <person name="Longcore J."/>
            <person name="Birren B."/>
        </authorList>
    </citation>
    <scope>NUCLEOTIDE SEQUENCE [LARGE SCALE GENOMIC DNA]</scope>
    <source>
        <strain evidence="11 12">JEL423</strain>
    </source>
</reference>
<feature type="domain" description="Copper acquisition factor BIM1-like" evidence="10">
    <location>
        <begin position="19"/>
        <end position="140"/>
    </location>
</feature>
<feature type="chain" id="PRO_5008077490" description="Copper acquisition factor BIM1-like domain-containing protein" evidence="9">
    <location>
        <begin position="20"/>
        <end position="141"/>
    </location>
</feature>
<evidence type="ECO:0000313" key="12">
    <source>
        <dbReference type="Proteomes" id="UP000077115"/>
    </source>
</evidence>
<gene>
    <name evidence="11" type="ORF">BDEG_21985</name>
</gene>
<dbReference type="GO" id="GO:0012505">
    <property type="term" value="C:endomembrane system"/>
    <property type="evidence" value="ECO:0007669"/>
    <property type="project" value="UniProtKB-SubCell"/>
</dbReference>
<organism evidence="11 12">
    <name type="scientific">Batrachochytrium dendrobatidis (strain JEL423)</name>
    <dbReference type="NCBI Taxonomy" id="403673"/>
    <lineage>
        <taxon>Eukaryota</taxon>
        <taxon>Fungi</taxon>
        <taxon>Fungi incertae sedis</taxon>
        <taxon>Chytridiomycota</taxon>
        <taxon>Chytridiomycota incertae sedis</taxon>
        <taxon>Chytridiomycetes</taxon>
        <taxon>Rhizophydiales</taxon>
        <taxon>Rhizophydiales incertae sedis</taxon>
        <taxon>Batrachochytrium</taxon>
    </lineage>
</organism>
<evidence type="ECO:0000256" key="5">
    <source>
        <dbReference type="ARBA" id="ARBA00023180"/>
    </source>
</evidence>
<evidence type="ECO:0000256" key="9">
    <source>
        <dbReference type="SAM" id="SignalP"/>
    </source>
</evidence>
<dbReference type="Pfam" id="PF20238">
    <property type="entry name" value="BIM1-like_dom"/>
    <property type="match status" value="1"/>
</dbReference>
<keyword evidence="4" id="KW-0472">Membrane</keyword>
<evidence type="ECO:0000256" key="2">
    <source>
        <dbReference type="ARBA" id="ARBA00022475"/>
    </source>
</evidence>
<dbReference type="OrthoDB" id="2137276at2759"/>
<evidence type="ECO:0000259" key="10">
    <source>
        <dbReference type="Pfam" id="PF20238"/>
    </source>
</evidence>
<evidence type="ECO:0000256" key="3">
    <source>
        <dbReference type="ARBA" id="ARBA00022729"/>
    </source>
</evidence>
<dbReference type="PANTHER" id="PTHR34992">
    <property type="entry name" value="HYPHAL ANASTAMOSIS-7 PROTEIN"/>
    <property type="match status" value="1"/>
</dbReference>
<dbReference type="STRING" id="403673.A0A177WE01"/>
<comment type="subcellular location">
    <subcellularLocation>
        <location evidence="1">Cell membrane</location>
    </subcellularLocation>
    <subcellularLocation>
        <location evidence="7">Endomembrane system</location>
        <topology evidence="7">Lipid-anchor</topology>
    </subcellularLocation>
</comment>
<dbReference type="InterPro" id="IPR046936">
    <property type="entry name" value="BIM1-like"/>
</dbReference>
<name>A0A177WE01_BATDL</name>
<dbReference type="GO" id="GO:0005886">
    <property type="term" value="C:plasma membrane"/>
    <property type="evidence" value="ECO:0007669"/>
    <property type="project" value="UniProtKB-SubCell"/>
</dbReference>
<dbReference type="Proteomes" id="UP000077115">
    <property type="component" value="Unassembled WGS sequence"/>
</dbReference>
<feature type="signal peptide" evidence="9">
    <location>
        <begin position="1"/>
        <end position="19"/>
    </location>
</feature>
<protein>
    <recommendedName>
        <fullName evidence="10">Copper acquisition factor BIM1-like domain-containing protein</fullName>
    </recommendedName>
</protein>
<dbReference type="InterPro" id="IPR046530">
    <property type="entry name" value="BIM1-like_dom"/>
</dbReference>
<keyword evidence="6" id="KW-0449">Lipoprotein</keyword>
<evidence type="ECO:0000256" key="7">
    <source>
        <dbReference type="ARBA" id="ARBA00037868"/>
    </source>
</evidence>
<evidence type="ECO:0000256" key="6">
    <source>
        <dbReference type="ARBA" id="ARBA00023288"/>
    </source>
</evidence>
<evidence type="ECO:0000256" key="1">
    <source>
        <dbReference type="ARBA" id="ARBA00004236"/>
    </source>
</evidence>
<dbReference type="AlphaFoldDB" id="A0A177WE01"/>
<reference evidence="11 12" key="1">
    <citation type="submission" date="2006-10" db="EMBL/GenBank/DDBJ databases">
        <title>The Genome Sequence of Batrachochytrium dendrobatidis JEL423.</title>
        <authorList>
            <consortium name="The Broad Institute Genome Sequencing Platform"/>
            <person name="Birren B."/>
            <person name="Lander E."/>
            <person name="Galagan J."/>
            <person name="Cuomo C."/>
            <person name="Devon K."/>
            <person name="Jaffe D."/>
            <person name="Butler J."/>
            <person name="Alvarez P."/>
            <person name="Gnerre S."/>
            <person name="Grabherr M."/>
            <person name="Kleber M."/>
            <person name="Mauceli E."/>
            <person name="Brockman W."/>
            <person name="Young S."/>
            <person name="LaButti K."/>
            <person name="Sykes S."/>
            <person name="DeCaprio D."/>
            <person name="Crawford M."/>
            <person name="Koehrsen M."/>
            <person name="Engels R."/>
            <person name="Montgomery P."/>
            <person name="Pearson M."/>
            <person name="Howarth C."/>
            <person name="Larson L."/>
            <person name="White J."/>
            <person name="O'Leary S."/>
            <person name="Kodira C."/>
            <person name="Zeng Q."/>
            <person name="Yandava C."/>
            <person name="Alvarado L."/>
            <person name="Longcore J."/>
            <person name="James T."/>
        </authorList>
    </citation>
    <scope>NUCLEOTIDE SEQUENCE [LARGE SCALE GENOMIC DNA]</scope>
    <source>
        <strain evidence="11 12">JEL423</strain>
    </source>
</reference>
<dbReference type="eggNOG" id="ENOG502SCTF">
    <property type="taxonomic scope" value="Eukaryota"/>
</dbReference>